<proteinExistence type="predicted"/>
<evidence type="ECO:0000256" key="1">
    <source>
        <dbReference type="SAM" id="SignalP"/>
    </source>
</evidence>
<name>A0ABP4J2U6_9ACTN</name>
<feature type="chain" id="PRO_5046335179" description="Peptidase inhibitor family I36" evidence="1">
    <location>
        <begin position="29"/>
        <end position="121"/>
    </location>
</feature>
<gene>
    <name evidence="2" type="ORF">GCM10009639_56650</name>
</gene>
<reference evidence="3" key="1">
    <citation type="journal article" date="2019" name="Int. J. Syst. Evol. Microbiol.">
        <title>The Global Catalogue of Microorganisms (GCM) 10K type strain sequencing project: providing services to taxonomists for standard genome sequencing and annotation.</title>
        <authorList>
            <consortium name="The Broad Institute Genomics Platform"/>
            <consortium name="The Broad Institute Genome Sequencing Center for Infectious Disease"/>
            <person name="Wu L."/>
            <person name="Ma J."/>
        </authorList>
    </citation>
    <scope>NUCLEOTIDE SEQUENCE [LARGE SCALE GENOMIC DNA]</scope>
    <source>
        <strain evidence="3">JCM 12393</strain>
    </source>
</reference>
<comment type="caution">
    <text evidence="2">The sequence shown here is derived from an EMBL/GenBank/DDBJ whole genome shotgun (WGS) entry which is preliminary data.</text>
</comment>
<evidence type="ECO:0000313" key="2">
    <source>
        <dbReference type="EMBL" id="GAA1407626.1"/>
    </source>
</evidence>
<keyword evidence="3" id="KW-1185">Reference proteome</keyword>
<dbReference type="RefSeq" id="WP_344342347.1">
    <property type="nucleotide sequence ID" value="NZ_BAAAKJ010000326.1"/>
</dbReference>
<feature type="signal peptide" evidence="1">
    <location>
        <begin position="1"/>
        <end position="28"/>
    </location>
</feature>
<dbReference type="Proteomes" id="UP001499863">
    <property type="component" value="Unassembled WGS sequence"/>
</dbReference>
<evidence type="ECO:0000313" key="3">
    <source>
        <dbReference type="Proteomes" id="UP001499863"/>
    </source>
</evidence>
<organism evidence="2 3">
    <name type="scientific">Kitasatospora putterlickiae</name>
    <dbReference type="NCBI Taxonomy" id="221725"/>
    <lineage>
        <taxon>Bacteria</taxon>
        <taxon>Bacillati</taxon>
        <taxon>Actinomycetota</taxon>
        <taxon>Actinomycetes</taxon>
        <taxon>Kitasatosporales</taxon>
        <taxon>Streptomycetaceae</taxon>
        <taxon>Kitasatospora</taxon>
    </lineage>
</organism>
<accession>A0ABP4J2U6</accession>
<evidence type="ECO:0008006" key="4">
    <source>
        <dbReference type="Google" id="ProtNLM"/>
    </source>
</evidence>
<dbReference type="EMBL" id="BAAAKJ010000326">
    <property type="protein sequence ID" value="GAA1407626.1"/>
    <property type="molecule type" value="Genomic_DNA"/>
</dbReference>
<sequence length="121" mass="12551">MRKILHAAAALALAAAGATTIGTTGAQAADGPWDGCPYGAVCIYPQDSDTSRPPTDVFYSYGAHNLRNQNGWHWVLNNQSGGAHARLCTGYNGTGCGADLAAETGVYADLTPINSITLDRP</sequence>
<keyword evidence="1" id="KW-0732">Signal</keyword>
<protein>
    <recommendedName>
        <fullName evidence="4">Peptidase inhibitor family I36</fullName>
    </recommendedName>
</protein>